<reference evidence="4" key="1">
    <citation type="journal article" date="2019" name="Int. J. Syst. Evol. Microbiol.">
        <title>The Global Catalogue of Microorganisms (GCM) 10K type strain sequencing project: providing services to taxonomists for standard genome sequencing and annotation.</title>
        <authorList>
            <consortium name="The Broad Institute Genomics Platform"/>
            <consortium name="The Broad Institute Genome Sequencing Center for Infectious Disease"/>
            <person name="Wu L."/>
            <person name="Ma J."/>
        </authorList>
    </citation>
    <scope>NUCLEOTIDE SEQUENCE [LARGE SCALE GENOMIC DNA]</scope>
    <source>
        <strain evidence="4">CGMCC 1.15339</strain>
    </source>
</reference>
<evidence type="ECO:0000256" key="2">
    <source>
        <dbReference type="SAM" id="SignalP"/>
    </source>
</evidence>
<protein>
    <recommendedName>
        <fullName evidence="5">Exo-alpha-sialidase</fullName>
    </recommendedName>
</protein>
<dbReference type="InterPro" id="IPR036278">
    <property type="entry name" value="Sialidase_sf"/>
</dbReference>
<organism evidence="3 4">
    <name type="scientific">Shewanella inventionis</name>
    <dbReference type="NCBI Taxonomy" id="1738770"/>
    <lineage>
        <taxon>Bacteria</taxon>
        <taxon>Pseudomonadati</taxon>
        <taxon>Pseudomonadota</taxon>
        <taxon>Gammaproteobacteria</taxon>
        <taxon>Alteromonadales</taxon>
        <taxon>Shewanellaceae</taxon>
        <taxon>Shewanella</taxon>
    </lineage>
</organism>
<feature type="signal peptide" evidence="2">
    <location>
        <begin position="1"/>
        <end position="25"/>
    </location>
</feature>
<sequence length="1029" mass="110482">MKFKKLLYCMAAAYFSTATCSIALASDVTAISPHDDGGVLTEDLASKGKIIRLPNGDLVSTYAYGNSQNQTVYDVKAQKEHPAQDIFIRVSKDDGATWGQAVNISDTARKISKQSYWVTDGNGGVSLADFYGDSGKPSIFAASGYVAVTWDDKYCPAIGTDDASINDDIPDYNYHQGASTYIDREGRQLPFSCTYIAYTKNPSAVDADSNPTGGTWKREQLSFGERDAKQNTPHATTYSDGAKVAWNVSWQEDPEGLKTGDADGPGDGASGANVNKCTDIWYTYIEDMKAPALADISFAANVSRVTNNFKTFKKREGDDVVTELTGYLDPICAASSDCLDTQPLLVETGKEGASRANLGLVQVPGEKPVTIIAYEETKGGGEGVDFGKVIRYHRFTFDQPPASYINVAFSSGLQKGGSSTGNSQNQNQPGAKGNFTDDDTVYNGEDVQVSYSDTEGVVSDVYQSPDWEDPARIGCVLSNPTENARRVRFFYNQVAGMDETINQSGTKLMVFWKEGAYDQGGPSDIMGRIGVVGEDATNTGLTPFDFTPAVDTSFTTFTRYVLTSTGTVVYPDGVGGYVDGIGNVVEVADGDAVLDVTYEEAGGCNYFLTDADRDHIPPITLSDRISNPGAINLSTNAFAEVTTDDSTKTIEALTITTENNNLEDARAHRGAINGDIILFGYSYTSDWALAKYTTEDNYNFFTRRSYDGGHTWTGTQNLTNYLPELEVDIKEPRIVGAPNSTSACDVVNDPDGDNCQDPNAFIVAWGSIKNTLAHIGTGTELDVFVTKTRDGGRTYEPLKLLSANITVPLDPEGEPDFESQLRMKPNGDNLYAVWMETSTDEAGYQDTVVRYRAEADLEDAGAPMTLLDDGTYIYNYSQPITVDQGSVTGLVVSSTTATGTDYTYPMPQFSYNVTGLVEGSTIAVTINFGSALPTDIVLLKVKADGSTVEVDEADWQLIGDNLIQVSITDGGELDEDGEANGTIVDPVTVGVLTSTATTTSGSSSGGSVGLLELLLGVFGLGLLTRISKN</sequence>
<comment type="caution">
    <text evidence="3">The sequence shown here is derived from an EMBL/GenBank/DDBJ whole genome shotgun (WGS) entry which is preliminary data.</text>
</comment>
<dbReference type="InterPro" id="IPR053784">
    <property type="entry name" value="Choice_anch_U_dom"/>
</dbReference>
<accession>A0ABQ1J0S8</accession>
<keyword evidence="4" id="KW-1185">Reference proteome</keyword>
<proteinExistence type="predicted"/>
<evidence type="ECO:0000256" key="1">
    <source>
        <dbReference type="SAM" id="MobiDB-lite"/>
    </source>
</evidence>
<feature type="chain" id="PRO_5045353867" description="Exo-alpha-sialidase" evidence="2">
    <location>
        <begin position="26"/>
        <end position="1029"/>
    </location>
</feature>
<name>A0ABQ1J0S8_9GAMM</name>
<evidence type="ECO:0008006" key="5">
    <source>
        <dbReference type="Google" id="ProtNLM"/>
    </source>
</evidence>
<dbReference type="NCBIfam" id="NF040591">
    <property type="entry name" value="choice_anch_O"/>
    <property type="match status" value="2"/>
</dbReference>
<dbReference type="EMBL" id="BMII01000010">
    <property type="protein sequence ID" value="GGB55209.1"/>
    <property type="molecule type" value="Genomic_DNA"/>
</dbReference>
<gene>
    <name evidence="3" type="ORF">GCM10011607_14720</name>
</gene>
<evidence type="ECO:0000313" key="4">
    <source>
        <dbReference type="Proteomes" id="UP000617555"/>
    </source>
</evidence>
<dbReference type="Proteomes" id="UP000617555">
    <property type="component" value="Unassembled WGS sequence"/>
</dbReference>
<feature type="region of interest" description="Disordered" evidence="1">
    <location>
        <begin position="415"/>
        <end position="442"/>
    </location>
</feature>
<evidence type="ECO:0000313" key="3">
    <source>
        <dbReference type="EMBL" id="GGB55209.1"/>
    </source>
</evidence>
<dbReference type="NCBIfam" id="NF041766">
    <property type="entry name" value="choice_anch_U"/>
    <property type="match status" value="1"/>
</dbReference>
<feature type="compositionally biased region" description="Polar residues" evidence="1">
    <location>
        <begin position="420"/>
        <end position="429"/>
    </location>
</feature>
<keyword evidence="2" id="KW-0732">Signal</keyword>
<dbReference type="SUPFAM" id="SSF50939">
    <property type="entry name" value="Sialidases"/>
    <property type="match status" value="1"/>
</dbReference>
<dbReference type="RefSeq" id="WP_188738549.1">
    <property type="nucleotide sequence ID" value="NZ_BMII01000010.1"/>
</dbReference>